<evidence type="ECO:0000313" key="3">
    <source>
        <dbReference type="Proteomes" id="UP000659904"/>
    </source>
</evidence>
<sequence length="301" mass="32222">MVRISMRIVAAVAALLLGSCATRPEHARRSEATIGRAGTTASAALDTCGPYAPFAAAKFTKATAVDNEWFPLVPGTQMIYDGRSVQDGTPVAHHEEFTVTGLTKVVNGVRTVVVIDRDLHDGKLDEQELSFFAQDDDGNVWNMGEYPEDYEDGKFTGAPDAWINAAAGAEAGVQMTAHPQPGAPAYRQGYVPAITFLDCAQSLQVGQKVCDATTCYTDTLLVDEWSPLDPGSGHQRKFYAAGVGTVKVSAVDDPEAETLRLTVKKTLDPAQLHEVDTVARLMDTRAYRNAPAAYAATEPAS</sequence>
<dbReference type="Proteomes" id="UP000659904">
    <property type="component" value="Unassembled WGS sequence"/>
</dbReference>
<evidence type="ECO:0008006" key="4">
    <source>
        <dbReference type="Google" id="ProtNLM"/>
    </source>
</evidence>
<accession>A0A8J3K5C1</accession>
<dbReference type="AlphaFoldDB" id="A0A8J3K5C1"/>
<evidence type="ECO:0000313" key="2">
    <source>
        <dbReference type="EMBL" id="GIF96996.1"/>
    </source>
</evidence>
<dbReference type="EMBL" id="BONH01000007">
    <property type="protein sequence ID" value="GIF96996.1"/>
    <property type="molecule type" value="Genomic_DNA"/>
</dbReference>
<dbReference type="PROSITE" id="PS51257">
    <property type="entry name" value="PROKAR_LIPOPROTEIN"/>
    <property type="match status" value="1"/>
</dbReference>
<keyword evidence="1" id="KW-0732">Signal</keyword>
<reference evidence="2 3" key="1">
    <citation type="submission" date="2021-01" db="EMBL/GenBank/DDBJ databases">
        <title>Whole genome shotgun sequence of Catellatospora citrea NBRC 14495.</title>
        <authorList>
            <person name="Komaki H."/>
            <person name="Tamura T."/>
        </authorList>
    </citation>
    <scope>NUCLEOTIDE SEQUENCE [LARGE SCALE GENOMIC DNA]</scope>
    <source>
        <strain evidence="2 3">NBRC 14495</strain>
    </source>
</reference>
<name>A0A8J3K5C1_9ACTN</name>
<evidence type="ECO:0000256" key="1">
    <source>
        <dbReference type="SAM" id="SignalP"/>
    </source>
</evidence>
<keyword evidence="3" id="KW-1185">Reference proteome</keyword>
<comment type="caution">
    <text evidence="2">The sequence shown here is derived from an EMBL/GenBank/DDBJ whole genome shotgun (WGS) entry which is preliminary data.</text>
</comment>
<gene>
    <name evidence="2" type="ORF">Cci01nite_20900</name>
</gene>
<feature type="signal peptide" evidence="1">
    <location>
        <begin position="1"/>
        <end position="27"/>
    </location>
</feature>
<protein>
    <recommendedName>
        <fullName evidence="4">Lipoprotein</fullName>
    </recommendedName>
</protein>
<proteinExistence type="predicted"/>
<organism evidence="2 3">
    <name type="scientific">Catellatospora citrea</name>
    <dbReference type="NCBI Taxonomy" id="53366"/>
    <lineage>
        <taxon>Bacteria</taxon>
        <taxon>Bacillati</taxon>
        <taxon>Actinomycetota</taxon>
        <taxon>Actinomycetes</taxon>
        <taxon>Micromonosporales</taxon>
        <taxon>Micromonosporaceae</taxon>
        <taxon>Catellatospora</taxon>
    </lineage>
</organism>
<feature type="chain" id="PRO_5035249169" description="Lipoprotein" evidence="1">
    <location>
        <begin position="28"/>
        <end position="301"/>
    </location>
</feature>